<gene>
    <name evidence="1" type="ORF">SK571_25640</name>
</gene>
<comment type="caution">
    <text evidence="1">The sequence shown here is derived from an EMBL/GenBank/DDBJ whole genome shotgun (WGS) entry which is preliminary data.</text>
</comment>
<accession>A0ABU4TWS5</accession>
<reference evidence="1 2" key="1">
    <citation type="submission" date="2023-11" db="EMBL/GenBank/DDBJ databases">
        <title>Lentzea sokolovensis, sp. nov., Lentzea kristufkii, sp. nov., and Lentzea miocenensis, sp. nov., rare actinobacteria from Sokolov Coal Basin, Miocene lacustrine sediment, Czech Republic.</title>
        <authorList>
            <person name="Lara A."/>
            <person name="Kotroba L."/>
            <person name="Nouioui I."/>
            <person name="Neumann-Schaal M."/>
            <person name="Mast Y."/>
            <person name="Chronakova A."/>
        </authorList>
    </citation>
    <scope>NUCLEOTIDE SEQUENCE [LARGE SCALE GENOMIC DNA]</scope>
    <source>
        <strain evidence="1 2">BCCO 10_0798</strain>
    </source>
</reference>
<evidence type="ECO:0000313" key="1">
    <source>
        <dbReference type="EMBL" id="MDX8052778.1"/>
    </source>
</evidence>
<dbReference type="EMBL" id="JAXAVV010000013">
    <property type="protein sequence ID" value="MDX8052778.1"/>
    <property type="molecule type" value="Genomic_DNA"/>
</dbReference>
<dbReference type="Proteomes" id="UP001271792">
    <property type="component" value="Unassembled WGS sequence"/>
</dbReference>
<proteinExistence type="predicted"/>
<protein>
    <submittedName>
        <fullName evidence="1">Uncharacterized protein</fullName>
    </submittedName>
</protein>
<name>A0ABU4TWS5_9PSEU</name>
<dbReference type="RefSeq" id="WP_319986635.1">
    <property type="nucleotide sequence ID" value="NZ_JAXAVV010000013.1"/>
</dbReference>
<sequence>MAQLDQSPATAPVTGIAEPRQNTVSVILRGVRLGLFTAAEADLMIDRVRALTIKSPPSAGDGYPFAGNGHAVGNLLSDPNRTVL</sequence>
<evidence type="ECO:0000313" key="2">
    <source>
        <dbReference type="Proteomes" id="UP001271792"/>
    </source>
</evidence>
<keyword evidence="2" id="KW-1185">Reference proteome</keyword>
<organism evidence="1 2">
    <name type="scientific">Lentzea kristufekii</name>
    <dbReference type="NCBI Taxonomy" id="3095430"/>
    <lineage>
        <taxon>Bacteria</taxon>
        <taxon>Bacillati</taxon>
        <taxon>Actinomycetota</taxon>
        <taxon>Actinomycetes</taxon>
        <taxon>Pseudonocardiales</taxon>
        <taxon>Pseudonocardiaceae</taxon>
        <taxon>Lentzea</taxon>
    </lineage>
</organism>